<evidence type="ECO:0000313" key="2">
    <source>
        <dbReference type="EMBL" id="HCS93977.1"/>
    </source>
</evidence>
<feature type="domain" description="Core" evidence="1">
    <location>
        <begin position="1"/>
        <end position="111"/>
    </location>
</feature>
<evidence type="ECO:0000313" key="3">
    <source>
        <dbReference type="Proteomes" id="UP000262195"/>
    </source>
</evidence>
<name>A0A3D4S595_9ENTE</name>
<proteinExistence type="predicted"/>
<comment type="caution">
    <text evidence="2">The sequence shown here is derived from an EMBL/GenBank/DDBJ whole genome shotgun (WGS) entry which is preliminary data.</text>
</comment>
<organism evidence="2 3">
    <name type="scientific">Bavariicoccus seileri</name>
    <dbReference type="NCBI Taxonomy" id="549685"/>
    <lineage>
        <taxon>Bacteria</taxon>
        <taxon>Bacillati</taxon>
        <taxon>Bacillota</taxon>
        <taxon>Bacilli</taxon>
        <taxon>Lactobacillales</taxon>
        <taxon>Enterococcaceae</taxon>
        <taxon>Bavariicoccus</taxon>
    </lineage>
</organism>
<dbReference type="Proteomes" id="UP000262195">
    <property type="component" value="Unassembled WGS sequence"/>
</dbReference>
<evidence type="ECO:0000259" key="1">
    <source>
        <dbReference type="Pfam" id="PF01521"/>
    </source>
</evidence>
<dbReference type="SUPFAM" id="SSF89360">
    <property type="entry name" value="HesB-like domain"/>
    <property type="match status" value="1"/>
</dbReference>
<sequence>MKLNFTAEAITLLQQKYDQVTSYILAVNDGTNAFSSSEGCCMIGDRFLLQPITEIIEPYTVKISIEPFTVYTAAYDQMFLSGDLTLSISPSTHNLQLNDSRGIVDYNVEVKQFLNQISTS</sequence>
<gene>
    <name evidence="2" type="ORF">DIW15_04645</name>
</gene>
<protein>
    <submittedName>
        <fullName evidence="2">Iron-sulfur cluster biosynthesis family protein</fullName>
    </submittedName>
</protein>
<dbReference type="InterPro" id="IPR000361">
    <property type="entry name" value="ATAP_core_dom"/>
</dbReference>
<dbReference type="InterPro" id="IPR035903">
    <property type="entry name" value="HesB-like_dom_sf"/>
</dbReference>
<accession>A0A3D4S595</accession>
<dbReference type="AlphaFoldDB" id="A0A3D4S595"/>
<reference evidence="2 3" key="1">
    <citation type="journal article" date="2018" name="Nat. Biotechnol.">
        <title>A standardized bacterial taxonomy based on genome phylogeny substantially revises the tree of life.</title>
        <authorList>
            <person name="Parks D.H."/>
            <person name="Chuvochina M."/>
            <person name="Waite D.W."/>
            <person name="Rinke C."/>
            <person name="Skarshewski A."/>
            <person name="Chaumeil P.A."/>
            <person name="Hugenholtz P."/>
        </authorList>
    </citation>
    <scope>NUCLEOTIDE SEQUENCE [LARGE SCALE GENOMIC DNA]</scope>
    <source>
        <strain evidence="2">UBA11306</strain>
    </source>
</reference>
<dbReference type="EMBL" id="DQHO01000030">
    <property type="protein sequence ID" value="HCS93977.1"/>
    <property type="molecule type" value="Genomic_DNA"/>
</dbReference>
<dbReference type="STRING" id="1121105.GCA_000421665_00913"/>
<dbReference type="Gene3D" id="2.60.300.12">
    <property type="entry name" value="HesB-like domain"/>
    <property type="match status" value="1"/>
</dbReference>
<dbReference type="Pfam" id="PF01521">
    <property type="entry name" value="Fe-S_biosyn"/>
    <property type="match status" value="1"/>
</dbReference>